<dbReference type="CDD" id="cd03192">
    <property type="entry name" value="GST_C_Sigma_like"/>
    <property type="match status" value="1"/>
</dbReference>
<dbReference type="SUPFAM" id="SSF52833">
    <property type="entry name" value="Thioredoxin-like"/>
    <property type="match status" value="1"/>
</dbReference>
<keyword evidence="4" id="KW-1185">Reference proteome</keyword>
<dbReference type="Proteomes" id="UP001595530">
    <property type="component" value="Unassembled WGS sequence"/>
</dbReference>
<evidence type="ECO:0000259" key="2">
    <source>
        <dbReference type="PROSITE" id="PS50405"/>
    </source>
</evidence>
<dbReference type="InterPro" id="IPR036249">
    <property type="entry name" value="Thioredoxin-like_sf"/>
</dbReference>
<dbReference type="InterPro" id="IPR004045">
    <property type="entry name" value="Glutathione_S-Trfase_N"/>
</dbReference>
<dbReference type="PANTHER" id="PTHR11571:SF263">
    <property type="entry name" value="GLUTATHIONE S-TRANSFERASE"/>
    <property type="match status" value="1"/>
</dbReference>
<dbReference type="InterPro" id="IPR010987">
    <property type="entry name" value="Glutathione-S-Trfase_C-like"/>
</dbReference>
<dbReference type="Gene3D" id="3.40.30.10">
    <property type="entry name" value="Glutaredoxin"/>
    <property type="match status" value="1"/>
</dbReference>
<dbReference type="Pfam" id="PF14497">
    <property type="entry name" value="GST_C_3"/>
    <property type="match status" value="1"/>
</dbReference>
<accession>A0ABV7EZ78</accession>
<dbReference type="GO" id="GO:0004364">
    <property type="term" value="F:glutathione transferase activity"/>
    <property type="evidence" value="ECO:0007669"/>
    <property type="project" value="UniProtKB-EC"/>
</dbReference>
<dbReference type="InterPro" id="IPR004046">
    <property type="entry name" value="GST_C"/>
</dbReference>
<dbReference type="SUPFAM" id="SSF47616">
    <property type="entry name" value="GST C-terminal domain-like"/>
    <property type="match status" value="1"/>
</dbReference>
<dbReference type="Gene3D" id="1.20.1050.10">
    <property type="match status" value="1"/>
</dbReference>
<protein>
    <submittedName>
        <fullName evidence="3">Glutathione S-transferase</fullName>
        <ecNumber evidence="3">2.5.1.18</ecNumber>
    </submittedName>
</protein>
<proteinExistence type="predicted"/>
<dbReference type="PROSITE" id="PS50404">
    <property type="entry name" value="GST_NTER"/>
    <property type="match status" value="1"/>
</dbReference>
<gene>
    <name evidence="3" type="ORF">ACFOFO_01980</name>
</gene>
<evidence type="ECO:0000313" key="3">
    <source>
        <dbReference type="EMBL" id="MFC3106741.1"/>
    </source>
</evidence>
<dbReference type="PROSITE" id="PS50405">
    <property type="entry name" value="GST_CTER"/>
    <property type="match status" value="1"/>
</dbReference>
<feature type="domain" description="GST C-terminal" evidence="2">
    <location>
        <begin position="99"/>
        <end position="244"/>
    </location>
</feature>
<comment type="caution">
    <text evidence="3">The sequence shown here is derived from an EMBL/GenBank/DDBJ whole genome shotgun (WGS) entry which is preliminary data.</text>
</comment>
<evidence type="ECO:0000259" key="1">
    <source>
        <dbReference type="PROSITE" id="PS50404"/>
    </source>
</evidence>
<keyword evidence="3" id="KW-0808">Transferase</keyword>
<name>A0ABV7EZ78_9BURK</name>
<organism evidence="3 4">
    <name type="scientific">Undibacterium arcticum</name>
    <dbReference type="NCBI Taxonomy" id="1762892"/>
    <lineage>
        <taxon>Bacteria</taxon>
        <taxon>Pseudomonadati</taxon>
        <taxon>Pseudomonadota</taxon>
        <taxon>Betaproteobacteria</taxon>
        <taxon>Burkholderiales</taxon>
        <taxon>Oxalobacteraceae</taxon>
        <taxon>Undibacterium</taxon>
    </lineage>
</organism>
<dbReference type="EMBL" id="JBHRTP010000006">
    <property type="protein sequence ID" value="MFC3106741.1"/>
    <property type="molecule type" value="Genomic_DNA"/>
</dbReference>
<dbReference type="InterPro" id="IPR050213">
    <property type="entry name" value="GST_superfamily"/>
</dbReference>
<dbReference type="InterPro" id="IPR036282">
    <property type="entry name" value="Glutathione-S-Trfase_C_sf"/>
</dbReference>
<feature type="domain" description="GST N-terminal" evidence="1">
    <location>
        <begin position="1"/>
        <end position="90"/>
    </location>
</feature>
<dbReference type="EC" id="2.5.1.18" evidence="3"/>
<sequence>MRYELYYWPSIQGRGEFVRLALEEAGADYVDVARLPARHGMGMPALMRWLDGATIERPPFAPPYLKVGELVIGQTANILQYLGPRLGLAPRAEAGRIWTHQLQLTLADLINEIHDTHHPIASGLYYEDQKLEARRRTADFREQRLPKFLDYFEQVLQRNPRRGSYMVGARLSYVDLSVFQLIAGLRYAFPRLMTGLAPQYRGLFDLHDRVAIRPRIAAYLASKRRIAFNQQGIFRHYPELDQPL</sequence>
<dbReference type="PANTHER" id="PTHR11571">
    <property type="entry name" value="GLUTATHIONE S-TRANSFERASE"/>
    <property type="match status" value="1"/>
</dbReference>
<dbReference type="RefSeq" id="WP_390322942.1">
    <property type="nucleotide sequence ID" value="NZ_JBHRTP010000006.1"/>
</dbReference>
<reference evidence="4" key="1">
    <citation type="journal article" date="2019" name="Int. J. Syst. Evol. Microbiol.">
        <title>The Global Catalogue of Microorganisms (GCM) 10K type strain sequencing project: providing services to taxonomists for standard genome sequencing and annotation.</title>
        <authorList>
            <consortium name="The Broad Institute Genomics Platform"/>
            <consortium name="The Broad Institute Genome Sequencing Center for Infectious Disease"/>
            <person name="Wu L."/>
            <person name="Ma J."/>
        </authorList>
    </citation>
    <scope>NUCLEOTIDE SEQUENCE [LARGE SCALE GENOMIC DNA]</scope>
    <source>
        <strain evidence="4">KCTC 42986</strain>
    </source>
</reference>
<evidence type="ECO:0000313" key="4">
    <source>
        <dbReference type="Proteomes" id="UP001595530"/>
    </source>
</evidence>